<dbReference type="RefSeq" id="WP_134533637.1">
    <property type="nucleotide sequence ID" value="NZ_SOFG01000009.1"/>
</dbReference>
<dbReference type="Gene3D" id="2.70.150.10">
    <property type="entry name" value="Calcium-transporting ATPase, cytoplasmic transduction domain A"/>
    <property type="match status" value="1"/>
</dbReference>
<dbReference type="InterPro" id="IPR027256">
    <property type="entry name" value="P-typ_ATPase_IB"/>
</dbReference>
<evidence type="ECO:0000256" key="1">
    <source>
        <dbReference type="ARBA" id="ARBA00004651"/>
    </source>
</evidence>
<evidence type="ECO:0000256" key="4">
    <source>
        <dbReference type="ARBA" id="ARBA00022723"/>
    </source>
</evidence>
<evidence type="ECO:0000313" key="11">
    <source>
        <dbReference type="EMBL" id="TFB88298.1"/>
    </source>
</evidence>
<dbReference type="InterPro" id="IPR018303">
    <property type="entry name" value="ATPase_P-typ_P_site"/>
</dbReference>
<dbReference type="SFLD" id="SFLDG00002">
    <property type="entry name" value="C1.7:_P-type_atpase_like"/>
    <property type="match status" value="1"/>
</dbReference>
<dbReference type="InterPro" id="IPR059000">
    <property type="entry name" value="ATPase_P-type_domA"/>
</dbReference>
<proteinExistence type="inferred from homology"/>
<comment type="caution">
    <text evidence="11">The sequence shown here is derived from an EMBL/GenBank/DDBJ whole genome shotgun (WGS) entry which is preliminary data.</text>
</comment>
<evidence type="ECO:0000256" key="8">
    <source>
        <dbReference type="RuleBase" id="RU362081"/>
    </source>
</evidence>
<dbReference type="InterPro" id="IPR008250">
    <property type="entry name" value="ATPase_P-typ_transduc_dom_A_sf"/>
</dbReference>
<feature type="transmembrane region" description="Helical" evidence="8">
    <location>
        <begin position="62"/>
        <end position="82"/>
    </location>
</feature>
<dbReference type="SUPFAM" id="SSF81665">
    <property type="entry name" value="Calcium ATPase, transmembrane domain M"/>
    <property type="match status" value="1"/>
</dbReference>
<dbReference type="Pfam" id="PF00122">
    <property type="entry name" value="E1-E2_ATPase"/>
    <property type="match status" value="1"/>
</dbReference>
<evidence type="ECO:0000259" key="10">
    <source>
        <dbReference type="Pfam" id="PF00122"/>
    </source>
</evidence>
<accession>A0ABY2IEI5</accession>
<dbReference type="InterPro" id="IPR036412">
    <property type="entry name" value="HAD-like_sf"/>
</dbReference>
<dbReference type="EMBL" id="SOFG01000009">
    <property type="protein sequence ID" value="TFB88298.1"/>
    <property type="molecule type" value="Genomic_DNA"/>
</dbReference>
<dbReference type="PANTHER" id="PTHR48085:SF5">
    <property type="entry name" value="CADMIUM_ZINC-TRANSPORTING ATPASE HMA4-RELATED"/>
    <property type="match status" value="1"/>
</dbReference>
<dbReference type="PANTHER" id="PTHR48085">
    <property type="entry name" value="CADMIUM/ZINC-TRANSPORTING ATPASE HMA2-RELATED"/>
    <property type="match status" value="1"/>
</dbReference>
<dbReference type="InterPro" id="IPR044492">
    <property type="entry name" value="P_typ_ATPase_HD_dom"/>
</dbReference>
<dbReference type="Pfam" id="PF00702">
    <property type="entry name" value="Hydrolase"/>
    <property type="match status" value="1"/>
</dbReference>
<gene>
    <name evidence="11" type="ORF">E3O44_06435</name>
</gene>
<dbReference type="InterPro" id="IPR023214">
    <property type="entry name" value="HAD_sf"/>
</dbReference>
<evidence type="ECO:0000256" key="2">
    <source>
        <dbReference type="ARBA" id="ARBA00006024"/>
    </source>
</evidence>
<keyword evidence="8" id="KW-0547">Nucleotide-binding</keyword>
<protein>
    <submittedName>
        <fullName evidence="11">Cation-translocating P-type ATPase</fullName>
    </submittedName>
</protein>
<keyword evidence="12" id="KW-1185">Reference proteome</keyword>
<feature type="transmembrane region" description="Helical" evidence="8">
    <location>
        <begin position="37"/>
        <end position="55"/>
    </location>
</feature>
<keyword evidence="8" id="KW-1003">Cell membrane</keyword>
<dbReference type="SFLD" id="SFLDF00027">
    <property type="entry name" value="p-type_atpase"/>
    <property type="match status" value="1"/>
</dbReference>
<sequence>METIRTWMTNRWAVPAVSGALIVAALVILQIARTDIVGNILMVAAAIVAGTHIVITAARALWARVIGIDLLVAVAAIGAVIIGQYWEAAAVTFLFAIGHALETATLNKTRSALAELVAVAPDIAITLRDGEQVEVPATAVILGETVLIKNGAKVPVDGEVIGGAGALDEASITGESMPAEKMAGDRVFAGTVARSGFLQVRATGVGADTTLARIIHRVEEAQDAKAKTQVFMDQFSAWYTPVILVLAIVVGLVTQDIVLALTLLVIGCPGALVISIPVSIVAGIGRAAKDGILIKGGEFLETSAKITAVAVDKTGTLTIGRPRVTEVVVLNPALTRADVLGWAGRAETGSEHPLSRAILDAARSEGVDVAGLPESTEPVPGKGIVVSTQGRRVLIGNPALLAQYSILDTDAATQAATELAQAGRTPMIVVLDGTVAGVVGVADEVRADAARMVAELHAAGVKLVIMLTGDTPVVAHAVASVTGVDEVRASLLPEDKLAVVTCLQAEGYVVAMVGDGVNDAPALAAANIGVAMGAAGSAVAVETADIALMGDNLLKLPEAISLARRTVNTMRQNITIALITVTVLLLGVLLGGVTMTIGMLVHEASVLIVIVNAMRLLRRHERHSEAHPPALGGLGRRVGLDEPGVHADDGDLRSATR</sequence>
<evidence type="ECO:0000256" key="9">
    <source>
        <dbReference type="SAM" id="MobiDB-lite"/>
    </source>
</evidence>
<feature type="transmembrane region" description="Helical" evidence="8">
    <location>
        <begin position="12"/>
        <end position="31"/>
    </location>
</feature>
<dbReference type="InterPro" id="IPR051014">
    <property type="entry name" value="Cation_Transport_ATPase_IB"/>
</dbReference>
<evidence type="ECO:0000256" key="7">
    <source>
        <dbReference type="ARBA" id="ARBA00023136"/>
    </source>
</evidence>
<feature type="transmembrane region" description="Helical" evidence="8">
    <location>
        <begin position="235"/>
        <end position="253"/>
    </location>
</feature>
<comment type="subcellular location">
    <subcellularLocation>
        <location evidence="1">Cell membrane</location>
        <topology evidence="1">Multi-pass membrane protein</topology>
    </subcellularLocation>
</comment>
<evidence type="ECO:0000313" key="12">
    <source>
        <dbReference type="Proteomes" id="UP000297608"/>
    </source>
</evidence>
<dbReference type="NCBIfam" id="TIGR01494">
    <property type="entry name" value="ATPase_P-type"/>
    <property type="match status" value="1"/>
</dbReference>
<dbReference type="Proteomes" id="UP000297608">
    <property type="component" value="Unassembled WGS sequence"/>
</dbReference>
<evidence type="ECO:0000256" key="6">
    <source>
        <dbReference type="ARBA" id="ARBA00022989"/>
    </source>
</evidence>
<keyword evidence="6 8" id="KW-1133">Transmembrane helix</keyword>
<evidence type="ECO:0000256" key="5">
    <source>
        <dbReference type="ARBA" id="ARBA00022967"/>
    </source>
</evidence>
<dbReference type="InterPro" id="IPR023299">
    <property type="entry name" value="ATPase_P-typ_cyto_dom_N"/>
</dbReference>
<keyword evidence="5" id="KW-1278">Translocase</keyword>
<dbReference type="InterPro" id="IPR023298">
    <property type="entry name" value="ATPase_P-typ_TM_dom_sf"/>
</dbReference>
<keyword evidence="4 8" id="KW-0479">Metal-binding</keyword>
<keyword evidence="7 8" id="KW-0472">Membrane</keyword>
<dbReference type="PRINTS" id="PR00941">
    <property type="entry name" value="CDATPASE"/>
</dbReference>
<keyword evidence="3 8" id="KW-0812">Transmembrane</keyword>
<reference evidence="11 12" key="1">
    <citation type="submission" date="2019-03" db="EMBL/GenBank/DDBJ databases">
        <title>Genomics of glacier-inhabiting Cryobacterium strains.</title>
        <authorList>
            <person name="Liu Q."/>
            <person name="Xin Y.-H."/>
        </authorList>
    </citation>
    <scope>NUCLEOTIDE SEQUENCE [LARGE SCALE GENOMIC DNA]</scope>
    <source>
        <strain evidence="11 12">MDB2-B</strain>
    </source>
</reference>
<dbReference type="SUPFAM" id="SSF56784">
    <property type="entry name" value="HAD-like"/>
    <property type="match status" value="1"/>
</dbReference>
<dbReference type="SUPFAM" id="SSF81653">
    <property type="entry name" value="Calcium ATPase, transduction domain A"/>
    <property type="match status" value="1"/>
</dbReference>
<dbReference type="InterPro" id="IPR001757">
    <property type="entry name" value="P_typ_ATPase"/>
</dbReference>
<feature type="region of interest" description="Disordered" evidence="9">
    <location>
        <begin position="626"/>
        <end position="657"/>
    </location>
</feature>
<feature type="domain" description="P-type ATPase A" evidence="10">
    <location>
        <begin position="120"/>
        <end position="219"/>
    </location>
</feature>
<dbReference type="PROSITE" id="PS00154">
    <property type="entry name" value="ATPASE_E1_E2"/>
    <property type="match status" value="1"/>
</dbReference>
<dbReference type="Gene3D" id="3.40.50.1000">
    <property type="entry name" value="HAD superfamily/HAD-like"/>
    <property type="match status" value="1"/>
</dbReference>
<comment type="similarity">
    <text evidence="2 8">Belongs to the cation transport ATPase (P-type) (TC 3.A.3) family. Type IB subfamily.</text>
</comment>
<keyword evidence="8" id="KW-0067">ATP-binding</keyword>
<feature type="transmembrane region" description="Helical" evidence="8">
    <location>
        <begin position="259"/>
        <end position="285"/>
    </location>
</feature>
<dbReference type="PRINTS" id="PR00119">
    <property type="entry name" value="CATATPASE"/>
</dbReference>
<dbReference type="NCBIfam" id="TIGR01525">
    <property type="entry name" value="ATPase-IB_hvy"/>
    <property type="match status" value="1"/>
</dbReference>
<dbReference type="CDD" id="cd02079">
    <property type="entry name" value="P-type_ATPase_HM"/>
    <property type="match status" value="1"/>
</dbReference>
<evidence type="ECO:0000256" key="3">
    <source>
        <dbReference type="ARBA" id="ARBA00022692"/>
    </source>
</evidence>
<organism evidence="11 12">
    <name type="scientific">Cryobacterium algoricola</name>
    <dbReference type="NCBI Taxonomy" id="1259183"/>
    <lineage>
        <taxon>Bacteria</taxon>
        <taxon>Bacillati</taxon>
        <taxon>Actinomycetota</taxon>
        <taxon>Actinomycetes</taxon>
        <taxon>Micrococcales</taxon>
        <taxon>Microbacteriaceae</taxon>
        <taxon>Cryobacterium</taxon>
    </lineage>
</organism>
<feature type="transmembrane region" description="Helical" evidence="8">
    <location>
        <begin position="574"/>
        <end position="593"/>
    </location>
</feature>
<feature type="transmembrane region" description="Helical" evidence="8">
    <location>
        <begin position="88"/>
        <end position="106"/>
    </location>
</feature>
<feature type="compositionally biased region" description="Basic and acidic residues" evidence="9">
    <location>
        <begin position="638"/>
        <end position="657"/>
    </location>
</feature>
<dbReference type="SFLD" id="SFLDS00003">
    <property type="entry name" value="Haloacid_Dehalogenase"/>
    <property type="match status" value="1"/>
</dbReference>
<dbReference type="Gene3D" id="3.40.1110.10">
    <property type="entry name" value="Calcium-transporting ATPase, cytoplasmic domain N"/>
    <property type="match status" value="1"/>
</dbReference>
<name>A0ABY2IEI5_9MICO</name>